<gene>
    <name evidence="1" type="ORF">AWB76_05157</name>
</gene>
<keyword evidence="2" id="KW-1185">Reference proteome</keyword>
<dbReference type="AlphaFoldDB" id="A0A158C757"/>
<sequence length="110" mass="12679">MYHSWGLFYRKYLFQTVGISEEPKTWDQLMDTCKKLKAAGITPFSVGGRDAWTLAGWFDYLDLRLNGNAFRQQLPSPAPHPAHARIGVRRIARHHLCRPMVKQAWKAPLS</sequence>
<evidence type="ECO:0000313" key="1">
    <source>
        <dbReference type="EMBL" id="SAK77756.1"/>
    </source>
</evidence>
<dbReference type="Pfam" id="PF01547">
    <property type="entry name" value="SBP_bac_1"/>
    <property type="match status" value="1"/>
</dbReference>
<dbReference type="Gene3D" id="3.40.190.10">
    <property type="entry name" value="Periplasmic binding protein-like II"/>
    <property type="match status" value="1"/>
</dbReference>
<dbReference type="Proteomes" id="UP000054624">
    <property type="component" value="Unassembled WGS sequence"/>
</dbReference>
<dbReference type="EMBL" id="FCOI02000020">
    <property type="protein sequence ID" value="SAK77756.1"/>
    <property type="molecule type" value="Genomic_DNA"/>
</dbReference>
<accession>A0A158C757</accession>
<evidence type="ECO:0000313" key="2">
    <source>
        <dbReference type="Proteomes" id="UP000054624"/>
    </source>
</evidence>
<dbReference type="STRING" id="1777137.AWB76_05157"/>
<name>A0A158C757_9BURK</name>
<protein>
    <submittedName>
        <fullName evidence="1">Extracellular solute-binding protein</fullName>
    </submittedName>
</protein>
<organism evidence="1 2">
    <name type="scientific">Caballeronia temeraria</name>
    <dbReference type="NCBI Taxonomy" id="1777137"/>
    <lineage>
        <taxon>Bacteria</taxon>
        <taxon>Pseudomonadati</taxon>
        <taxon>Pseudomonadota</taxon>
        <taxon>Betaproteobacteria</taxon>
        <taxon>Burkholderiales</taxon>
        <taxon>Burkholderiaceae</taxon>
        <taxon>Caballeronia</taxon>
    </lineage>
</organism>
<dbReference type="InterPro" id="IPR006059">
    <property type="entry name" value="SBP"/>
</dbReference>
<dbReference type="SUPFAM" id="SSF53850">
    <property type="entry name" value="Periplasmic binding protein-like II"/>
    <property type="match status" value="1"/>
</dbReference>
<reference evidence="2" key="1">
    <citation type="submission" date="2016-01" db="EMBL/GenBank/DDBJ databases">
        <authorList>
            <person name="Peeters Charlotte."/>
        </authorList>
    </citation>
    <scope>NUCLEOTIDE SEQUENCE [LARGE SCALE GENOMIC DNA]</scope>
</reference>
<proteinExistence type="predicted"/>